<feature type="domain" description="4Fe-4S ferredoxin-type" evidence="8">
    <location>
        <begin position="260"/>
        <end position="284"/>
    </location>
</feature>
<feature type="transmembrane region" description="Helical" evidence="7">
    <location>
        <begin position="79"/>
        <end position="106"/>
    </location>
</feature>
<organism evidence="10 11">
    <name type="scientific">Dorea phocaeensis</name>
    <dbReference type="NCBI Taxonomy" id="2040291"/>
    <lineage>
        <taxon>Bacteria</taxon>
        <taxon>Bacillati</taxon>
        <taxon>Bacillota</taxon>
        <taxon>Clostridia</taxon>
        <taxon>Lachnospirales</taxon>
        <taxon>Lachnospiraceae</taxon>
        <taxon>Dorea</taxon>
    </lineage>
</organism>
<feature type="transmembrane region" description="Helical" evidence="7">
    <location>
        <begin position="12"/>
        <end position="32"/>
    </location>
</feature>
<dbReference type="PANTHER" id="PTHR30176">
    <property type="entry name" value="FERREDOXIN-TYPE PROTEIN NAPH"/>
    <property type="match status" value="1"/>
</dbReference>
<proteinExistence type="predicted"/>
<dbReference type="AlphaFoldDB" id="A0A850HJL9"/>
<dbReference type="GO" id="GO:0005886">
    <property type="term" value="C:plasma membrane"/>
    <property type="evidence" value="ECO:0007669"/>
    <property type="project" value="TreeGrafter"/>
</dbReference>
<gene>
    <name evidence="10" type="ORF">G5A66_06240</name>
    <name evidence="9" type="ORF">G5A75_06260</name>
</gene>
<evidence type="ECO:0000256" key="7">
    <source>
        <dbReference type="SAM" id="Phobius"/>
    </source>
</evidence>
<dbReference type="SUPFAM" id="SSF54862">
    <property type="entry name" value="4Fe-4S ferredoxins"/>
    <property type="match status" value="1"/>
</dbReference>
<name>A0A850HJL9_9FIRM</name>
<dbReference type="Pfam" id="PF00037">
    <property type="entry name" value="Fer4"/>
    <property type="match status" value="1"/>
</dbReference>
<dbReference type="InterPro" id="IPR017896">
    <property type="entry name" value="4Fe4S_Fe-S-bd"/>
</dbReference>
<keyword evidence="7" id="KW-0812">Transmembrane</keyword>
<reference evidence="10" key="2">
    <citation type="submission" date="2020-02" db="EMBL/GenBank/DDBJ databases">
        <authorList>
            <person name="Littmann E."/>
            <person name="Sorbara M."/>
        </authorList>
    </citation>
    <scope>NUCLEOTIDE SEQUENCE</scope>
    <source>
        <strain evidence="10">MSK.17.11</strain>
        <strain evidence="9">MSK.17.38</strain>
    </source>
</reference>
<evidence type="ECO:0000256" key="5">
    <source>
        <dbReference type="ARBA" id="ARBA00023004"/>
    </source>
</evidence>
<evidence type="ECO:0000256" key="4">
    <source>
        <dbReference type="ARBA" id="ARBA00022982"/>
    </source>
</evidence>
<dbReference type="EMBL" id="JAAITX010000003">
    <property type="protein sequence ID" value="NVH58252.1"/>
    <property type="molecule type" value="Genomic_DNA"/>
</dbReference>
<sequence>MKKLMRNIKEHARIWVQIVFAAVSNGYLYGYMTGQIYRGPLKAACMPGLNCYSCPGALGSCPIGSLQAVLGSRNYRFSFYVLGFLMLFGSLFGRLICGWLCPFGLVQDLLYKIPFFKKRKNLPGHKVLVWVKYVILVVFVILLPLLVVDFIGQGSPWFCKYICPSGTLGAGIPLLAMNESLRDAAGALFLWKSGILLVLLLLCLMVYRPFCKYICPLGAVYSLFNPVAVYRYQVDEEHCTKCGKCQRVCKMDIKVWEQPNHRECIRCGDCIKNCPEHAIMRVGKTSGKKTNSTDSSASSDIP</sequence>
<evidence type="ECO:0000256" key="3">
    <source>
        <dbReference type="ARBA" id="ARBA00022723"/>
    </source>
</evidence>
<evidence type="ECO:0000313" key="10">
    <source>
        <dbReference type="EMBL" id="NVH58252.1"/>
    </source>
</evidence>
<protein>
    <submittedName>
        <fullName evidence="10">4Fe-4S binding protein</fullName>
    </submittedName>
</protein>
<feature type="transmembrane region" description="Helical" evidence="7">
    <location>
        <begin position="184"/>
        <end position="207"/>
    </location>
</feature>
<dbReference type="Proteomes" id="UP000701680">
    <property type="component" value="Unassembled WGS sequence"/>
</dbReference>
<keyword evidence="3" id="KW-0479">Metal-binding</keyword>
<dbReference type="OrthoDB" id="9806398at2"/>
<evidence type="ECO:0000313" key="11">
    <source>
        <dbReference type="Proteomes" id="UP000528555"/>
    </source>
</evidence>
<feature type="domain" description="4Fe-4S ferredoxin-type" evidence="8">
    <location>
        <begin position="230"/>
        <end position="259"/>
    </location>
</feature>
<evidence type="ECO:0000313" key="9">
    <source>
        <dbReference type="EMBL" id="NSK14478.1"/>
    </source>
</evidence>
<keyword evidence="6" id="KW-0411">Iron-sulfur</keyword>
<keyword evidence="7" id="KW-1133">Transmembrane helix</keyword>
<dbReference type="PROSITE" id="PS00198">
    <property type="entry name" value="4FE4S_FER_1"/>
    <property type="match status" value="1"/>
</dbReference>
<reference evidence="11 12" key="1">
    <citation type="journal article" date="2020" name="Cell Host Microbe">
        <title>Functional and Genomic Variation between Human-Derived Isolates of Lachnospiraceae Reveals Inter- and Intra-Species Diversity.</title>
        <authorList>
            <person name="Sorbara M.T."/>
            <person name="Littmann E.R."/>
            <person name="Fontana E."/>
            <person name="Moody T.U."/>
            <person name="Kohout C.E."/>
            <person name="Gjonbalaj M."/>
            <person name="Eaton V."/>
            <person name="Seok R."/>
            <person name="Leiner I.M."/>
            <person name="Pamer E.G."/>
        </authorList>
    </citation>
    <scope>NUCLEOTIDE SEQUENCE [LARGE SCALE GENOMIC DNA]</scope>
    <source>
        <strain evidence="10 11">MSK.17.11</strain>
        <strain evidence="9 12">MSK.17.38</strain>
    </source>
</reference>
<keyword evidence="4" id="KW-0249">Electron transport</keyword>
<evidence type="ECO:0000259" key="8">
    <source>
        <dbReference type="PROSITE" id="PS51379"/>
    </source>
</evidence>
<feature type="transmembrane region" description="Helical" evidence="7">
    <location>
        <begin position="127"/>
        <end position="148"/>
    </location>
</feature>
<dbReference type="Proteomes" id="UP000528555">
    <property type="component" value="Unassembled WGS sequence"/>
</dbReference>
<keyword evidence="11" id="KW-1185">Reference proteome</keyword>
<dbReference type="PANTHER" id="PTHR30176:SF3">
    <property type="entry name" value="FERREDOXIN-TYPE PROTEIN NAPH"/>
    <property type="match status" value="1"/>
</dbReference>
<evidence type="ECO:0000256" key="6">
    <source>
        <dbReference type="ARBA" id="ARBA00023014"/>
    </source>
</evidence>
<evidence type="ECO:0000256" key="1">
    <source>
        <dbReference type="ARBA" id="ARBA00022448"/>
    </source>
</evidence>
<comment type="caution">
    <text evidence="10">The sequence shown here is derived from an EMBL/GenBank/DDBJ whole genome shotgun (WGS) entry which is preliminary data.</text>
</comment>
<dbReference type="RefSeq" id="WP_101694928.1">
    <property type="nucleotide sequence ID" value="NZ_JAAITX010000003.1"/>
</dbReference>
<dbReference type="EMBL" id="JAAIUO010000003">
    <property type="protein sequence ID" value="NSK14478.1"/>
    <property type="molecule type" value="Genomic_DNA"/>
</dbReference>
<evidence type="ECO:0000256" key="2">
    <source>
        <dbReference type="ARBA" id="ARBA00022485"/>
    </source>
</evidence>
<keyword evidence="7" id="KW-0472">Membrane</keyword>
<evidence type="ECO:0000313" key="12">
    <source>
        <dbReference type="Proteomes" id="UP000701680"/>
    </source>
</evidence>
<dbReference type="Gene3D" id="3.30.70.20">
    <property type="match status" value="1"/>
</dbReference>
<keyword evidence="5" id="KW-0408">Iron</keyword>
<dbReference type="PROSITE" id="PS51379">
    <property type="entry name" value="4FE4S_FER_2"/>
    <property type="match status" value="2"/>
</dbReference>
<keyword evidence="2" id="KW-0004">4Fe-4S</keyword>
<dbReference type="GO" id="GO:0051539">
    <property type="term" value="F:4 iron, 4 sulfur cluster binding"/>
    <property type="evidence" value="ECO:0007669"/>
    <property type="project" value="UniProtKB-KW"/>
</dbReference>
<dbReference type="Pfam" id="PF12801">
    <property type="entry name" value="Fer4_5"/>
    <property type="match status" value="3"/>
</dbReference>
<dbReference type="InterPro" id="IPR017900">
    <property type="entry name" value="4Fe4S_Fe_S_CS"/>
</dbReference>
<dbReference type="InterPro" id="IPR051684">
    <property type="entry name" value="Electron_Trans/Redox"/>
</dbReference>
<dbReference type="GO" id="GO:0046872">
    <property type="term" value="F:metal ion binding"/>
    <property type="evidence" value="ECO:0007669"/>
    <property type="project" value="UniProtKB-KW"/>
</dbReference>
<keyword evidence="1" id="KW-0813">Transport</keyword>
<accession>A0A850HJL9</accession>